<name>A0A075BDT3_9CAUD</name>
<reference evidence="1 2" key="1">
    <citation type="journal article" date="2014" name="PLoS ONE">
        <title>Improving the Safety of Staphylococcus aureus Polyvalent Phages by Their Production on a Staphylococcus xylosus Strain.</title>
        <authorList>
            <person name="El Haddad L."/>
            <person name="Ben Abdallah N."/>
            <person name="Plante P.L."/>
            <person name="Dumaresq J."/>
            <person name="Katsarava R."/>
            <person name="Labrie S."/>
            <person name="Corbeil J."/>
            <person name="St-Gelais D."/>
            <person name="Moineau S."/>
        </authorList>
    </citation>
    <scope>NUCLEOTIDE SEQUENCE [LARGE SCALE GENOMIC DNA]</scope>
</reference>
<organism evidence="1 2">
    <name type="scientific">Staphylococcus phage Team1</name>
    <dbReference type="NCBI Taxonomy" id="1262512"/>
    <lineage>
        <taxon>Viruses</taxon>
        <taxon>Duplodnaviria</taxon>
        <taxon>Heunggongvirae</taxon>
        <taxon>Uroviricota</taxon>
        <taxon>Caudoviricetes</taxon>
        <taxon>Herelleviridae</taxon>
        <taxon>Twortvirinae</taxon>
        <taxon>Kayvirus</taxon>
        <taxon>Kayvirus G1</taxon>
    </lineage>
</organism>
<dbReference type="GeneID" id="22276515"/>
<sequence length="174" mass="19953">MNNFIPQPQGLLRFLNALDTDLTSSHMNLLDEEVSFVSKFYTPQLQLSELAKKVLTNIKTDDIPVLEREFNDNTIIHKANDTLLKVQAPRMYMILQSIVLEAYAIVNCFVENPSSLKYLTEEDVSITRENLNYVADYLGNYDDYNSVVLDLRDLDLCFSAIELQLPLIKKEANV</sequence>
<dbReference type="Proteomes" id="UP000028568">
    <property type="component" value="Segment"/>
</dbReference>
<protein>
    <submittedName>
        <fullName evidence="1">Uncharacterized protein</fullName>
    </submittedName>
</protein>
<evidence type="ECO:0000313" key="2">
    <source>
        <dbReference type="Proteomes" id="UP000028568"/>
    </source>
</evidence>
<dbReference type="KEGG" id="vg:22276515"/>
<dbReference type="EMBL" id="KC012913">
    <property type="protein sequence ID" value="AFX93369.1"/>
    <property type="molecule type" value="Genomic_DNA"/>
</dbReference>
<proteinExistence type="predicted"/>
<evidence type="ECO:0000313" key="1">
    <source>
        <dbReference type="EMBL" id="AFX93369.1"/>
    </source>
</evidence>
<accession>A0A075BDT3</accession>
<dbReference type="RefSeq" id="YP_009098252.1">
    <property type="nucleotide sequence ID" value="NC_025417.1"/>
</dbReference>
<dbReference type="SMR" id="A0A075BDT3"/>